<keyword evidence="9" id="KW-1185">Reference proteome</keyword>
<feature type="domain" description="SSD" evidence="7">
    <location>
        <begin position="253"/>
        <end position="382"/>
    </location>
</feature>
<dbReference type="InterPro" id="IPR000731">
    <property type="entry name" value="SSD"/>
</dbReference>
<keyword evidence="4 6" id="KW-1133">Transmembrane helix</keyword>
<proteinExistence type="predicted"/>
<dbReference type="SUPFAM" id="SSF82866">
    <property type="entry name" value="Multidrug efflux transporter AcrB transmembrane domain"/>
    <property type="match status" value="2"/>
</dbReference>
<evidence type="ECO:0000256" key="6">
    <source>
        <dbReference type="SAM" id="Phobius"/>
    </source>
</evidence>
<feature type="transmembrane region" description="Helical" evidence="6">
    <location>
        <begin position="665"/>
        <end position="687"/>
    </location>
</feature>
<dbReference type="OrthoDB" id="9176717at2"/>
<feature type="transmembrane region" description="Helical" evidence="6">
    <location>
        <begin position="618"/>
        <end position="636"/>
    </location>
</feature>
<feature type="transmembrane region" description="Helical" evidence="6">
    <location>
        <begin position="357"/>
        <end position="382"/>
    </location>
</feature>
<evidence type="ECO:0000313" key="8">
    <source>
        <dbReference type="EMBL" id="PTU31499.1"/>
    </source>
</evidence>
<dbReference type="Pfam" id="PF03176">
    <property type="entry name" value="MMPL"/>
    <property type="match status" value="2"/>
</dbReference>
<protein>
    <submittedName>
        <fullName evidence="8">RND transporter</fullName>
    </submittedName>
</protein>
<feature type="transmembrane region" description="Helical" evidence="6">
    <location>
        <begin position="12"/>
        <end position="33"/>
    </location>
</feature>
<feature type="domain" description="SSD" evidence="7">
    <location>
        <begin position="651"/>
        <end position="768"/>
    </location>
</feature>
<evidence type="ECO:0000256" key="1">
    <source>
        <dbReference type="ARBA" id="ARBA00004651"/>
    </source>
</evidence>
<keyword evidence="5 6" id="KW-0472">Membrane</keyword>
<sequence length="787" mass="85980">MLTAFVRRLEEFLFAHRGVVLGVFALLTVFMAWEGSKLRISAGFDKMLPSGHEYIQTFDAYRDQLQDANSIAVVVHPRHGDIWNAGSLKTLLDVTQALTFLPGVNRGSVTSLWTPNIFVTEITEEGFKADPLISGTVTPDALTPEVISQIRGRVVEGGYMGKLVARDGSAALIAASLQDPDPRTGEPLDYIALGHALEAQIRGKFENADVEIQIIGFAKVVGDIADGASGVLLFCAIALLLTILAVYWYCRSWVLTFQKIICSMTTLIWQFGTMHLLGLGLDPLAILVPFLIFAIGVSHGVQQINFMVREVAGGYSMYDAARRSFSGLLIPGVLALTTTLVSFITMVLVPIPMIRELAIVASIGVAYKVVSNLIMLPLAASYSTVTQDWSRRSQERRDNRGDWMTVIARIAKPRNAWIMSGLTLLVFFGAVTMSSDRVVGSLQPGSPELRADARYNQDSRAVADKFDIGLDWLTVVVEAPEESCGNVELVKLVDQFGWEMQNVPGVVSAESIASLTKLYNVGLNEGIPLMGTVPRDGQTLDYIIAQAQEAAALRGKGCKWLAVNLYLTDHKATTIHGVVNAVKDFRVSHQMEGVKFRLASGNAGVEAATNEVLEHSELPMMLYVYGAIVLLVFLAYRDWRAMLACCLPLTVATFLGYAFMKWQGIGLTVATLPVMVLSVGVGVDYAFYIYNRLQQHLAAGEDIVSSFEHALKETGIATVFTALTLSVGVATWSFSALKFQADMGKLLTFMFMVNMIMAITALPAFAVVLERLFPRRGPVRVPGLMNH</sequence>
<evidence type="ECO:0000259" key="7">
    <source>
        <dbReference type="PROSITE" id="PS50156"/>
    </source>
</evidence>
<dbReference type="Gene3D" id="1.20.1640.10">
    <property type="entry name" value="Multidrug efflux transporter AcrB transmembrane domain"/>
    <property type="match status" value="2"/>
</dbReference>
<keyword evidence="3 6" id="KW-0812">Transmembrane</keyword>
<evidence type="ECO:0000256" key="4">
    <source>
        <dbReference type="ARBA" id="ARBA00022989"/>
    </source>
</evidence>
<feature type="transmembrane region" description="Helical" evidence="6">
    <location>
        <begin position="284"/>
        <end position="308"/>
    </location>
</feature>
<feature type="transmembrane region" description="Helical" evidence="6">
    <location>
        <begin position="641"/>
        <end position="659"/>
    </location>
</feature>
<accession>A0A2T5MG28</accession>
<dbReference type="Proteomes" id="UP000244248">
    <property type="component" value="Unassembled WGS sequence"/>
</dbReference>
<dbReference type="PROSITE" id="PS50156">
    <property type="entry name" value="SSD"/>
    <property type="match status" value="2"/>
</dbReference>
<evidence type="ECO:0000256" key="5">
    <source>
        <dbReference type="ARBA" id="ARBA00023136"/>
    </source>
</evidence>
<comment type="caution">
    <text evidence="8">The sequence shown here is derived from an EMBL/GenBank/DDBJ whole genome shotgun (WGS) entry which is preliminary data.</text>
</comment>
<gene>
    <name evidence="8" type="ORF">CJD38_09200</name>
</gene>
<dbReference type="InterPro" id="IPR004869">
    <property type="entry name" value="MMPL_dom"/>
</dbReference>
<dbReference type="InterPro" id="IPR050545">
    <property type="entry name" value="Mycobact_MmpL"/>
</dbReference>
<evidence type="ECO:0000256" key="2">
    <source>
        <dbReference type="ARBA" id="ARBA00022475"/>
    </source>
</evidence>
<feature type="transmembrane region" description="Helical" evidence="6">
    <location>
        <begin position="715"/>
        <end position="734"/>
    </location>
</feature>
<keyword evidence="2" id="KW-1003">Cell membrane</keyword>
<feature type="transmembrane region" description="Helical" evidence="6">
    <location>
        <begin position="416"/>
        <end position="434"/>
    </location>
</feature>
<evidence type="ECO:0000256" key="3">
    <source>
        <dbReference type="ARBA" id="ARBA00022692"/>
    </source>
</evidence>
<reference evidence="8 9" key="1">
    <citation type="submission" date="2018-04" db="EMBL/GenBank/DDBJ databases">
        <title>Novel species isolated from glacier.</title>
        <authorList>
            <person name="Liu Q."/>
            <person name="Xin Y.-H."/>
        </authorList>
    </citation>
    <scope>NUCLEOTIDE SEQUENCE [LARGE SCALE GENOMIC DNA]</scope>
    <source>
        <strain evidence="8 9">GT1R17</strain>
    </source>
</reference>
<feature type="transmembrane region" description="Helical" evidence="6">
    <location>
        <begin position="328"/>
        <end position="351"/>
    </location>
</feature>
<evidence type="ECO:0000313" key="9">
    <source>
        <dbReference type="Proteomes" id="UP000244248"/>
    </source>
</evidence>
<feature type="transmembrane region" description="Helical" evidence="6">
    <location>
        <begin position="260"/>
        <end position="278"/>
    </location>
</feature>
<feature type="transmembrane region" description="Helical" evidence="6">
    <location>
        <begin position="746"/>
        <end position="769"/>
    </location>
</feature>
<dbReference type="EMBL" id="QANS01000003">
    <property type="protein sequence ID" value="PTU31499.1"/>
    <property type="molecule type" value="Genomic_DNA"/>
</dbReference>
<name>A0A2T5MG28_9GAMM</name>
<feature type="transmembrane region" description="Helical" evidence="6">
    <location>
        <begin position="227"/>
        <end position="248"/>
    </location>
</feature>
<dbReference type="AlphaFoldDB" id="A0A2T5MG28"/>
<comment type="subcellular location">
    <subcellularLocation>
        <location evidence="1">Cell membrane</location>
        <topology evidence="1">Multi-pass membrane protein</topology>
    </subcellularLocation>
</comment>
<organism evidence="8 9">
    <name type="scientific">Stenotrophobium rhamnosiphilum</name>
    <dbReference type="NCBI Taxonomy" id="2029166"/>
    <lineage>
        <taxon>Bacteria</taxon>
        <taxon>Pseudomonadati</taxon>
        <taxon>Pseudomonadota</taxon>
        <taxon>Gammaproteobacteria</taxon>
        <taxon>Nevskiales</taxon>
        <taxon>Nevskiaceae</taxon>
        <taxon>Stenotrophobium</taxon>
    </lineage>
</organism>
<dbReference type="RefSeq" id="WP_107940043.1">
    <property type="nucleotide sequence ID" value="NZ_QANS01000003.1"/>
</dbReference>
<dbReference type="GO" id="GO:0005886">
    <property type="term" value="C:plasma membrane"/>
    <property type="evidence" value="ECO:0007669"/>
    <property type="project" value="UniProtKB-SubCell"/>
</dbReference>
<dbReference type="PANTHER" id="PTHR33406">
    <property type="entry name" value="MEMBRANE PROTEIN MJ1562-RELATED"/>
    <property type="match status" value="1"/>
</dbReference>
<dbReference type="PANTHER" id="PTHR33406:SF10">
    <property type="entry name" value="SSD DOMAIN-CONTAINING PROTEIN"/>
    <property type="match status" value="1"/>
</dbReference>